<evidence type="ECO:0000313" key="3">
    <source>
        <dbReference type="Proteomes" id="UP000604825"/>
    </source>
</evidence>
<protein>
    <recommendedName>
        <fullName evidence="4">Glycine-rich protein</fullName>
    </recommendedName>
</protein>
<reference evidence="2" key="1">
    <citation type="submission" date="2020-10" db="EMBL/GenBank/DDBJ databases">
        <authorList>
            <person name="Han B."/>
            <person name="Lu T."/>
            <person name="Zhao Q."/>
            <person name="Huang X."/>
            <person name="Zhao Y."/>
        </authorList>
    </citation>
    <scope>NUCLEOTIDE SEQUENCE</scope>
</reference>
<evidence type="ECO:0008006" key="4">
    <source>
        <dbReference type="Google" id="ProtNLM"/>
    </source>
</evidence>
<dbReference type="EMBL" id="CAJGYO010000004">
    <property type="protein sequence ID" value="CAD6226360.1"/>
    <property type="molecule type" value="Genomic_DNA"/>
</dbReference>
<evidence type="ECO:0000256" key="1">
    <source>
        <dbReference type="SAM" id="SignalP"/>
    </source>
</evidence>
<dbReference type="AlphaFoldDB" id="A0A811NTT3"/>
<dbReference type="Proteomes" id="UP000604825">
    <property type="component" value="Unassembled WGS sequence"/>
</dbReference>
<name>A0A811NTT3_9POAL</name>
<evidence type="ECO:0000313" key="2">
    <source>
        <dbReference type="EMBL" id="CAD6226360.1"/>
    </source>
</evidence>
<feature type="chain" id="PRO_5032463519" description="Glycine-rich protein" evidence="1">
    <location>
        <begin position="23"/>
        <end position="109"/>
    </location>
</feature>
<keyword evidence="1" id="KW-0732">Signal</keyword>
<accession>A0A811NTT3</accession>
<gene>
    <name evidence="2" type="ORF">NCGR_LOCUS18208</name>
</gene>
<keyword evidence="3" id="KW-1185">Reference proteome</keyword>
<comment type="caution">
    <text evidence="2">The sequence shown here is derived from an EMBL/GenBank/DDBJ whole genome shotgun (WGS) entry which is preliminary data.</text>
</comment>
<proteinExistence type="predicted"/>
<sequence length="109" mass="9854">MAAKWCFIASLLLCLAVASAAARAMPRHCDTSTATFAAVAGAVDEAKTADVFGGRTSGGGLFGGVHGPLGGGIAGFGPFGGAVAGAGPFGGFGGGAGLGGGGGGGGGVP</sequence>
<feature type="signal peptide" evidence="1">
    <location>
        <begin position="1"/>
        <end position="22"/>
    </location>
</feature>
<organism evidence="2 3">
    <name type="scientific">Miscanthus lutarioriparius</name>
    <dbReference type="NCBI Taxonomy" id="422564"/>
    <lineage>
        <taxon>Eukaryota</taxon>
        <taxon>Viridiplantae</taxon>
        <taxon>Streptophyta</taxon>
        <taxon>Embryophyta</taxon>
        <taxon>Tracheophyta</taxon>
        <taxon>Spermatophyta</taxon>
        <taxon>Magnoliopsida</taxon>
        <taxon>Liliopsida</taxon>
        <taxon>Poales</taxon>
        <taxon>Poaceae</taxon>
        <taxon>PACMAD clade</taxon>
        <taxon>Panicoideae</taxon>
        <taxon>Andropogonodae</taxon>
        <taxon>Andropogoneae</taxon>
        <taxon>Saccharinae</taxon>
        <taxon>Miscanthus</taxon>
    </lineage>
</organism>